<dbReference type="InterPro" id="IPR029058">
    <property type="entry name" value="AB_hydrolase_fold"/>
</dbReference>
<keyword evidence="2" id="KW-0378">Hydrolase</keyword>
<reference evidence="2 3" key="1">
    <citation type="submission" date="2020-05" db="EMBL/GenBank/DDBJ databases">
        <title>Identification and distribution of gene clusters putatively required for synthesis of sphingolipid metabolism inhibitors in phylogenetically diverse species of the filamentous fungus Fusarium.</title>
        <authorList>
            <person name="Kim H.-S."/>
            <person name="Busman M."/>
            <person name="Brown D.W."/>
            <person name="Divon H."/>
            <person name="Uhlig S."/>
            <person name="Proctor R.H."/>
        </authorList>
    </citation>
    <scope>NUCLEOTIDE SEQUENCE [LARGE SCALE GENOMIC DNA]</scope>
    <source>
        <strain evidence="2 3">NRRL 25196</strain>
    </source>
</reference>
<dbReference type="AlphaFoldDB" id="A0A8H5ISG7"/>
<dbReference type="Proteomes" id="UP000574317">
    <property type="component" value="Unassembled WGS sequence"/>
</dbReference>
<gene>
    <name evidence="2" type="ORF">FNAPI_10334</name>
</gene>
<evidence type="ECO:0000313" key="2">
    <source>
        <dbReference type="EMBL" id="KAF5541160.1"/>
    </source>
</evidence>
<dbReference type="Gene3D" id="3.40.50.1820">
    <property type="entry name" value="alpha/beta hydrolase"/>
    <property type="match status" value="1"/>
</dbReference>
<dbReference type="EMBL" id="JAAOAO010000453">
    <property type="protein sequence ID" value="KAF5541160.1"/>
    <property type="molecule type" value="Genomic_DNA"/>
</dbReference>
<evidence type="ECO:0000313" key="3">
    <source>
        <dbReference type="Proteomes" id="UP000574317"/>
    </source>
</evidence>
<dbReference type="GO" id="GO:0016787">
    <property type="term" value="F:hydrolase activity"/>
    <property type="evidence" value="ECO:0007669"/>
    <property type="project" value="UniProtKB-KW"/>
</dbReference>
<keyword evidence="3" id="KW-1185">Reference proteome</keyword>
<proteinExistence type="predicted"/>
<organism evidence="2 3">
    <name type="scientific">Fusarium napiforme</name>
    <dbReference type="NCBI Taxonomy" id="42672"/>
    <lineage>
        <taxon>Eukaryota</taxon>
        <taxon>Fungi</taxon>
        <taxon>Dikarya</taxon>
        <taxon>Ascomycota</taxon>
        <taxon>Pezizomycotina</taxon>
        <taxon>Sordariomycetes</taxon>
        <taxon>Hypocreomycetidae</taxon>
        <taxon>Hypocreales</taxon>
        <taxon>Nectriaceae</taxon>
        <taxon>Fusarium</taxon>
        <taxon>Fusarium fujikuroi species complex</taxon>
    </lineage>
</organism>
<dbReference type="SUPFAM" id="SSF53474">
    <property type="entry name" value="alpha/beta-Hydrolases"/>
    <property type="match status" value="1"/>
</dbReference>
<evidence type="ECO:0000256" key="1">
    <source>
        <dbReference type="SAM" id="MobiDB-lite"/>
    </source>
</evidence>
<protein>
    <submittedName>
        <fullName evidence="2">Alpha beta hydrolase family domain-containing protein</fullName>
    </submittedName>
</protein>
<comment type="caution">
    <text evidence="2">The sequence shown here is derived from an EMBL/GenBank/DDBJ whole genome shotgun (WGS) entry which is preliminary data.</text>
</comment>
<feature type="region of interest" description="Disordered" evidence="1">
    <location>
        <begin position="1"/>
        <end position="25"/>
    </location>
</feature>
<name>A0A8H5ISG7_9HYPO</name>
<accession>A0A8H5ISG7</accession>
<sequence length="500" mass="55164">MPAESSAALEPRFALPPTTPRSSKSSLVVGGVQIYLYGLEGLDDLPSDDIAVLYLAHNRTRTYLVTEGIAHEILHVYRSDGRRKKMPMIAVTMNMRNHGDREIDQRANQTWSDGNENHGIDLMSMISGSAQDFKLILDYLPAYLPRFRNFHNIMLGVSLGGHTAWRMASAAPNQFEAFAIVVGSPNLTSLLLSRLGLDAATFGVDQDELDKVPYDELERVMSEEQRRRWPRALAELVREGDRKARDEFPRTVPLLMCNGKYDALVPTGFSESWLKRRKMAMNGEFAVKILYPQGSSSNGSQIFTIRPHPQDDNLLSILPSNAPKESPPLYTIYKRSSSSTLIMHRGHAAPENIVASAKMHLSTSCIDVSIFNQPMVIKKSSMTGTWGFHTHMGKFKWKVNQLMALEGSRPAHVDATFKLRMNLAGTPPTNVSGSTSFITTAPAATVAPLPIVTPGNIVARAPIQQSASIRIGSANEVPCASLRLCRSAANKGVVMNRYSM</sequence>